<evidence type="ECO:0000313" key="1">
    <source>
        <dbReference type="EMBL" id="CAH3044825.1"/>
    </source>
</evidence>
<dbReference type="EMBL" id="CALNXJ010000007">
    <property type="protein sequence ID" value="CAH3044825.1"/>
    <property type="molecule type" value="Genomic_DNA"/>
</dbReference>
<comment type="caution">
    <text evidence="1">The sequence shown here is derived from an EMBL/GenBank/DDBJ whole genome shotgun (WGS) entry which is preliminary data.</text>
</comment>
<proteinExistence type="predicted"/>
<sequence length="98" mass="11408">YDGNFFVQNLDTSMEQSTKRGKRLHRTRYIQYCTWAHVLMKKEVGPEDVDYSFPKVVLKYIRNITPGDVKGEIREDAFQVELQEFCSALDLPSISTTN</sequence>
<gene>
    <name evidence="1" type="ORF">PMEA_00031413</name>
</gene>
<dbReference type="Proteomes" id="UP001159428">
    <property type="component" value="Unassembled WGS sequence"/>
</dbReference>
<organism evidence="1 2">
    <name type="scientific">Pocillopora meandrina</name>
    <dbReference type="NCBI Taxonomy" id="46732"/>
    <lineage>
        <taxon>Eukaryota</taxon>
        <taxon>Metazoa</taxon>
        <taxon>Cnidaria</taxon>
        <taxon>Anthozoa</taxon>
        <taxon>Hexacorallia</taxon>
        <taxon>Scleractinia</taxon>
        <taxon>Astrocoeniina</taxon>
        <taxon>Pocilloporidae</taxon>
        <taxon>Pocillopora</taxon>
    </lineage>
</organism>
<name>A0AAU9W1C4_9CNID</name>
<protein>
    <submittedName>
        <fullName evidence="1">Uncharacterized protein</fullName>
    </submittedName>
</protein>
<reference evidence="1 2" key="1">
    <citation type="submission" date="2022-05" db="EMBL/GenBank/DDBJ databases">
        <authorList>
            <consortium name="Genoscope - CEA"/>
            <person name="William W."/>
        </authorList>
    </citation>
    <scope>NUCLEOTIDE SEQUENCE [LARGE SCALE GENOMIC DNA]</scope>
</reference>
<dbReference type="AlphaFoldDB" id="A0AAU9W1C4"/>
<feature type="non-terminal residue" evidence="1">
    <location>
        <position position="1"/>
    </location>
</feature>
<accession>A0AAU9W1C4</accession>
<evidence type="ECO:0000313" key="2">
    <source>
        <dbReference type="Proteomes" id="UP001159428"/>
    </source>
</evidence>
<keyword evidence="2" id="KW-1185">Reference proteome</keyword>